<dbReference type="Proteomes" id="UP001582793">
    <property type="component" value="Unassembled WGS sequence"/>
</dbReference>
<comment type="caution">
    <text evidence="1">The sequence shown here is derived from an EMBL/GenBank/DDBJ whole genome shotgun (WGS) entry which is preliminary data.</text>
</comment>
<sequence>MTRGSAPDLLVLHAVRLKGFADTRALADRFGLDPRTTEESLRDHEAHGRVTHTGFAGTYGWSLTEAGRAENERRLAAELAHTGGAEAVRRVHRDFLPLNGLLRRACTDWQLRPTPDDPLAANDHTDPEWDAGVLHELAIVDRALTAVVDRLGVILARFHGYDTRFSAALTRARAGEVAWVDRTDVDSCHRVWFELHEDLLATLGIDRGKEADAVSRLR</sequence>
<dbReference type="EMBL" id="JBCGDC010000008">
    <property type="protein sequence ID" value="MFB6392297.1"/>
    <property type="molecule type" value="Genomic_DNA"/>
</dbReference>
<reference evidence="1 2" key="1">
    <citation type="submission" date="2024-04" db="EMBL/GenBank/DDBJ databases">
        <title>Polymorphospora sp. isolated from Baiyangdian Lake in Xiong'an New Area.</title>
        <authorList>
            <person name="Zhang X."/>
            <person name="Liu J."/>
        </authorList>
    </citation>
    <scope>NUCLEOTIDE SEQUENCE [LARGE SCALE GENOMIC DNA]</scope>
    <source>
        <strain evidence="1 2">2-325</strain>
    </source>
</reference>
<dbReference type="RefSeq" id="WP_375733087.1">
    <property type="nucleotide sequence ID" value="NZ_JBCGDC010000008.1"/>
</dbReference>
<proteinExistence type="predicted"/>
<evidence type="ECO:0000313" key="2">
    <source>
        <dbReference type="Proteomes" id="UP001582793"/>
    </source>
</evidence>
<protein>
    <submittedName>
        <fullName evidence="1">Transcriptional regulator</fullName>
    </submittedName>
</protein>
<keyword evidence="2" id="KW-1185">Reference proteome</keyword>
<gene>
    <name evidence="1" type="ORF">AAFH96_04160</name>
</gene>
<evidence type="ECO:0000313" key="1">
    <source>
        <dbReference type="EMBL" id="MFB6392297.1"/>
    </source>
</evidence>
<accession>A0ABV5CK40</accession>
<organism evidence="1 2">
    <name type="scientific">Polymorphospora lycopeni</name>
    <dbReference type="NCBI Taxonomy" id="3140240"/>
    <lineage>
        <taxon>Bacteria</taxon>
        <taxon>Bacillati</taxon>
        <taxon>Actinomycetota</taxon>
        <taxon>Actinomycetes</taxon>
        <taxon>Micromonosporales</taxon>
        <taxon>Micromonosporaceae</taxon>
        <taxon>Polymorphospora</taxon>
    </lineage>
</organism>
<name>A0ABV5CK40_9ACTN</name>